<reference evidence="1 2" key="1">
    <citation type="submission" date="2020-10" db="EMBL/GenBank/DDBJ databases">
        <title>Complete genome sequence of Paludibaculum fermentans P105T, a facultatively anaerobic acidobacterium capable of dissimilatory Fe(III) reduction.</title>
        <authorList>
            <person name="Dedysh S.N."/>
            <person name="Beletsky A.V."/>
            <person name="Kulichevskaya I.S."/>
            <person name="Mardanov A.V."/>
            <person name="Ravin N.V."/>
        </authorList>
    </citation>
    <scope>NUCLEOTIDE SEQUENCE [LARGE SCALE GENOMIC DNA]</scope>
    <source>
        <strain evidence="1 2">P105</strain>
    </source>
</reference>
<gene>
    <name evidence="1" type="ORF">IRI77_14890</name>
</gene>
<keyword evidence="2" id="KW-1185">Reference proteome</keyword>
<dbReference type="Proteomes" id="UP000593892">
    <property type="component" value="Chromosome"/>
</dbReference>
<accession>A0A7S7SNR1</accession>
<proteinExistence type="predicted"/>
<dbReference type="KEGG" id="pfer:IRI77_14890"/>
<protein>
    <submittedName>
        <fullName evidence="1">Uncharacterized protein</fullName>
    </submittedName>
</protein>
<sequence>MSISLGPDWKALAAAQKLELSEQSVARLEELGKTMLGLRGMIDWTEDPAQVFQVLEVAEGDAE</sequence>
<name>A0A7S7SNR1_PALFE</name>
<dbReference type="RefSeq" id="WP_194452832.1">
    <property type="nucleotide sequence ID" value="NZ_CP063849.1"/>
</dbReference>
<dbReference type="AlphaFoldDB" id="A0A7S7SNR1"/>
<evidence type="ECO:0000313" key="1">
    <source>
        <dbReference type="EMBL" id="QOY91178.1"/>
    </source>
</evidence>
<dbReference type="EMBL" id="CP063849">
    <property type="protein sequence ID" value="QOY91178.1"/>
    <property type="molecule type" value="Genomic_DNA"/>
</dbReference>
<evidence type="ECO:0000313" key="2">
    <source>
        <dbReference type="Proteomes" id="UP000593892"/>
    </source>
</evidence>
<organism evidence="1 2">
    <name type="scientific">Paludibaculum fermentans</name>
    <dbReference type="NCBI Taxonomy" id="1473598"/>
    <lineage>
        <taxon>Bacteria</taxon>
        <taxon>Pseudomonadati</taxon>
        <taxon>Acidobacteriota</taxon>
        <taxon>Terriglobia</taxon>
        <taxon>Bryobacterales</taxon>
        <taxon>Bryobacteraceae</taxon>
        <taxon>Paludibaculum</taxon>
    </lineage>
</organism>